<dbReference type="SUPFAM" id="SSF55031">
    <property type="entry name" value="Bacterial exopeptidase dimerisation domain"/>
    <property type="match status" value="1"/>
</dbReference>
<dbReference type="InterPro" id="IPR011650">
    <property type="entry name" value="Peptidase_M20_dimer"/>
</dbReference>
<dbReference type="InterPro" id="IPR036264">
    <property type="entry name" value="Bact_exopeptidase_dim_dom"/>
</dbReference>
<keyword evidence="8" id="KW-0482">Metalloprotease</keyword>
<accession>D2MMI0</accession>
<keyword evidence="5 10" id="KW-0378">Hydrolase</keyword>
<dbReference type="GO" id="GO:0006526">
    <property type="term" value="P:L-arginine biosynthetic process"/>
    <property type="evidence" value="ECO:0007669"/>
    <property type="project" value="TreeGrafter"/>
</dbReference>
<dbReference type="OrthoDB" id="9761532at2"/>
<organism evidence="10 11">
    <name type="scientific">Bulleidia extructa W1219</name>
    <dbReference type="NCBI Taxonomy" id="679192"/>
    <lineage>
        <taxon>Bacteria</taxon>
        <taxon>Bacillati</taxon>
        <taxon>Bacillota</taxon>
        <taxon>Erysipelotrichia</taxon>
        <taxon>Erysipelotrichales</taxon>
        <taxon>Erysipelotrichaceae</taxon>
        <taxon>Bulleidia</taxon>
    </lineage>
</organism>
<dbReference type="NCBIfam" id="TIGR01887">
    <property type="entry name" value="dipeptidaselike"/>
    <property type="match status" value="1"/>
</dbReference>
<dbReference type="GO" id="GO:0008777">
    <property type="term" value="F:acetylornithine deacetylase activity"/>
    <property type="evidence" value="ECO:0007669"/>
    <property type="project" value="TreeGrafter"/>
</dbReference>
<evidence type="ECO:0000313" key="10">
    <source>
        <dbReference type="EMBL" id="EFC06256.1"/>
    </source>
</evidence>
<dbReference type="eggNOG" id="COG0624">
    <property type="taxonomic scope" value="Bacteria"/>
</dbReference>
<evidence type="ECO:0000313" key="11">
    <source>
        <dbReference type="Proteomes" id="UP000005017"/>
    </source>
</evidence>
<dbReference type="InterPro" id="IPR010964">
    <property type="entry name" value="M20A_pepV-rel"/>
</dbReference>
<dbReference type="AlphaFoldDB" id="D2MMI0"/>
<dbReference type="Proteomes" id="UP000005017">
    <property type="component" value="Unassembled WGS sequence"/>
</dbReference>
<dbReference type="GO" id="GO:0006508">
    <property type="term" value="P:proteolysis"/>
    <property type="evidence" value="ECO:0007669"/>
    <property type="project" value="UniProtKB-KW"/>
</dbReference>
<evidence type="ECO:0000256" key="8">
    <source>
        <dbReference type="ARBA" id="ARBA00023049"/>
    </source>
</evidence>
<reference evidence="11" key="1">
    <citation type="submission" date="2009-12" db="EMBL/GenBank/DDBJ databases">
        <title>Sequence of Clostridiales genomosp. BVAB3 str. UPII9-5.</title>
        <authorList>
            <person name="Madupu R."/>
            <person name="Durkin A.S."/>
            <person name="Torralba M."/>
            <person name="Methe B."/>
            <person name="Sutton G.G."/>
            <person name="Strausberg R.L."/>
            <person name="Nelson K.E."/>
        </authorList>
    </citation>
    <scope>NUCLEOTIDE SEQUENCE [LARGE SCALE GENOMIC DNA]</scope>
    <source>
        <strain evidence="11">W1219</strain>
    </source>
</reference>
<sequence>MKFLEDARRYEKDMIEDIRSLMAIESVRDDANAGPGQPFGPNIRKALETMLEIGKRDGFKVKNVDGYAGVVQYGDLEESVGVLGHLDVVPLGDLADWHFDPLKGEIKDGFIMGRGSADDKGPAIAAYYALRILKDHGFKLKHNIQCIFGTDEETTSAGVLYYKEHEKNPIMGIVPDADFPCIYAEKGILDFRVYGKVNTCIQEMKAGNAYNVVIGKADVIVNRSLEKEYFEKFLLSQHITGSCYEDEKGSHYHIDGKPFHASKPYHGVNAAVKMFQFIGSCYQDEFSLKASHILADHYGEGFGVDFNGAYMGPLTFNLGKVTIHQGEIDMFCDYRYPNECTGSELFAQSAKVVREQLGLEAEIFDDSKWLLSDPNSELVKTVMKHYREMSGDTYTPALSIGGGTYARTFENFVACGPVFPNRPYPSWVAGEHEADEGFEIETMLRACAVYANILYDLACEKD</sequence>
<evidence type="ECO:0000256" key="4">
    <source>
        <dbReference type="ARBA" id="ARBA00022723"/>
    </source>
</evidence>
<dbReference type="RefSeq" id="WP_006626601.1">
    <property type="nucleotide sequence ID" value="NZ_ADFR01000002.1"/>
</dbReference>
<dbReference type="GO" id="GO:0008237">
    <property type="term" value="F:metallopeptidase activity"/>
    <property type="evidence" value="ECO:0007669"/>
    <property type="project" value="UniProtKB-KW"/>
</dbReference>
<name>D2MMI0_9FIRM</name>
<dbReference type="EC" id="3.4.13.-" evidence="10"/>
<keyword evidence="7 10" id="KW-0224">Dipeptidase</keyword>
<dbReference type="Gene3D" id="3.40.630.10">
    <property type="entry name" value="Zn peptidases"/>
    <property type="match status" value="1"/>
</dbReference>
<dbReference type="PANTHER" id="PTHR43808">
    <property type="entry name" value="ACETYLORNITHINE DEACETYLASE"/>
    <property type="match status" value="1"/>
</dbReference>
<evidence type="ECO:0000256" key="7">
    <source>
        <dbReference type="ARBA" id="ARBA00022997"/>
    </source>
</evidence>
<dbReference type="InterPro" id="IPR001261">
    <property type="entry name" value="ArgE/DapE_CS"/>
</dbReference>
<dbReference type="PANTHER" id="PTHR43808:SF31">
    <property type="entry name" value="N-ACETYL-L-CITRULLINE DEACETYLASE"/>
    <property type="match status" value="1"/>
</dbReference>
<dbReference type="SUPFAM" id="SSF53187">
    <property type="entry name" value="Zn-dependent exopeptidases"/>
    <property type="match status" value="1"/>
</dbReference>
<evidence type="ECO:0000256" key="5">
    <source>
        <dbReference type="ARBA" id="ARBA00022801"/>
    </source>
</evidence>
<dbReference type="InterPro" id="IPR050072">
    <property type="entry name" value="Peptidase_M20A"/>
</dbReference>
<keyword evidence="4" id="KW-0479">Metal-binding</keyword>
<dbReference type="Pfam" id="PF07687">
    <property type="entry name" value="M20_dimer"/>
    <property type="match status" value="1"/>
</dbReference>
<evidence type="ECO:0000256" key="2">
    <source>
        <dbReference type="ARBA" id="ARBA00006247"/>
    </source>
</evidence>
<evidence type="ECO:0000256" key="1">
    <source>
        <dbReference type="ARBA" id="ARBA00001947"/>
    </source>
</evidence>
<feature type="domain" description="Peptidase M20 dimerisation" evidence="9">
    <location>
        <begin position="251"/>
        <end position="321"/>
    </location>
</feature>
<evidence type="ECO:0000256" key="3">
    <source>
        <dbReference type="ARBA" id="ARBA00022670"/>
    </source>
</evidence>
<keyword evidence="6" id="KW-0862">Zinc</keyword>
<dbReference type="GO" id="GO:0008270">
    <property type="term" value="F:zinc ion binding"/>
    <property type="evidence" value="ECO:0007669"/>
    <property type="project" value="InterPro"/>
</dbReference>
<protein>
    <submittedName>
        <fullName evidence="10">Putative dipeptidase</fullName>
        <ecNumber evidence="10">3.4.13.-</ecNumber>
    </submittedName>
</protein>
<proteinExistence type="inferred from homology"/>
<dbReference type="Gene3D" id="3.30.70.360">
    <property type="match status" value="2"/>
</dbReference>
<evidence type="ECO:0000259" key="9">
    <source>
        <dbReference type="Pfam" id="PF07687"/>
    </source>
</evidence>
<keyword evidence="11" id="KW-1185">Reference proteome</keyword>
<dbReference type="PROSITE" id="PS00758">
    <property type="entry name" value="ARGE_DAPE_CPG2_1"/>
    <property type="match status" value="1"/>
</dbReference>
<comment type="similarity">
    <text evidence="2">Belongs to the peptidase M20A family.</text>
</comment>
<dbReference type="GO" id="GO:0016805">
    <property type="term" value="F:dipeptidase activity"/>
    <property type="evidence" value="ECO:0007669"/>
    <property type="project" value="UniProtKB-KW"/>
</dbReference>
<dbReference type="Pfam" id="PF01546">
    <property type="entry name" value="Peptidase_M20"/>
    <property type="match status" value="1"/>
</dbReference>
<evidence type="ECO:0000256" key="6">
    <source>
        <dbReference type="ARBA" id="ARBA00022833"/>
    </source>
</evidence>
<comment type="cofactor">
    <cofactor evidence="1">
        <name>Zn(2+)</name>
        <dbReference type="ChEBI" id="CHEBI:29105"/>
    </cofactor>
</comment>
<comment type="caution">
    <text evidence="10">The sequence shown here is derived from an EMBL/GenBank/DDBJ whole genome shotgun (WGS) entry which is preliminary data.</text>
</comment>
<dbReference type="InterPro" id="IPR002933">
    <property type="entry name" value="Peptidase_M20"/>
</dbReference>
<dbReference type="STRING" id="679192.HMPREF9013_0959"/>
<dbReference type="EMBL" id="ADFR01000002">
    <property type="protein sequence ID" value="EFC06256.1"/>
    <property type="molecule type" value="Genomic_DNA"/>
</dbReference>
<keyword evidence="3" id="KW-0645">Protease</keyword>
<gene>
    <name evidence="10" type="ORF">HMPREF9013_0959</name>
</gene>